<proteinExistence type="predicted"/>
<dbReference type="PANTHER" id="PTHR43656:SF2">
    <property type="entry name" value="BINDING OXIDOREDUCTASE, PUTATIVE (AFU_ORTHOLOGUE AFUA_2G08260)-RELATED"/>
    <property type="match status" value="1"/>
</dbReference>
<name>A0ABV9F0U5_9SPHN</name>
<evidence type="ECO:0000259" key="3">
    <source>
        <dbReference type="Pfam" id="PF00724"/>
    </source>
</evidence>
<evidence type="ECO:0000313" key="4">
    <source>
        <dbReference type="EMBL" id="MFC4595413.1"/>
    </source>
</evidence>
<reference evidence="5" key="1">
    <citation type="journal article" date="2019" name="Int. J. Syst. Evol. Microbiol.">
        <title>The Global Catalogue of Microorganisms (GCM) 10K type strain sequencing project: providing services to taxonomists for standard genome sequencing and annotation.</title>
        <authorList>
            <consortium name="The Broad Institute Genomics Platform"/>
            <consortium name="The Broad Institute Genome Sequencing Center for Infectious Disease"/>
            <person name="Wu L."/>
            <person name="Ma J."/>
        </authorList>
    </citation>
    <scope>NUCLEOTIDE SEQUENCE [LARGE SCALE GENOMIC DNA]</scope>
    <source>
        <strain evidence="5">NBRC 103632</strain>
    </source>
</reference>
<protein>
    <submittedName>
        <fullName evidence="4">NADH:flavin oxidoreductase</fullName>
    </submittedName>
</protein>
<keyword evidence="1" id="KW-0285">Flavoprotein</keyword>
<evidence type="ECO:0000256" key="1">
    <source>
        <dbReference type="ARBA" id="ARBA00022630"/>
    </source>
</evidence>
<dbReference type="RefSeq" id="WP_380805573.1">
    <property type="nucleotide sequence ID" value="NZ_JBHSFZ010000031.1"/>
</dbReference>
<dbReference type="Proteomes" id="UP001595957">
    <property type="component" value="Unassembled WGS sequence"/>
</dbReference>
<comment type="caution">
    <text evidence="4">The sequence shown here is derived from an EMBL/GenBank/DDBJ whole genome shotgun (WGS) entry which is preliminary data.</text>
</comment>
<gene>
    <name evidence="4" type="ORF">ACFO3E_14595</name>
</gene>
<dbReference type="Pfam" id="PF00724">
    <property type="entry name" value="Oxidored_FMN"/>
    <property type="match status" value="1"/>
</dbReference>
<accession>A0ABV9F0U5</accession>
<dbReference type="Gene3D" id="3.20.20.70">
    <property type="entry name" value="Aldolase class I"/>
    <property type="match status" value="1"/>
</dbReference>
<keyword evidence="5" id="KW-1185">Reference proteome</keyword>
<sequence>MTDLFSPLSLSHGPAMRNRFMLAPMTNQQSHPDGRLSDEEYNWLTKRATGGFGLVMTCASHVQSVGQGFPGQLGIFGDEHIEGLTRLAAGIKERGAISSVQLHHAGYRAPKDLVGTPVCPSDNPETGARGLTLDEVETLRDDFIAAAVRAEKAGFDGVEVHGAHGYVLAEFLSPEVNQRTDRYGGSSENRSRLLFEIIEGIRAQCRSDFQIGLRLSPERYEQSLEEIIAVAGEVMRQDKIDYLDLSLWDVTKEPEDERFKGRTLLSCFTDLPRGNVRLGAAGKVMSGPAAASVIEAGCDFVSIGRAAILRCSLTLWRKASLLWSSVGVMAA</sequence>
<dbReference type="PANTHER" id="PTHR43656">
    <property type="entry name" value="BINDING OXIDOREDUCTASE, PUTATIVE (AFU_ORTHOLOGUE AFUA_2G08260)-RELATED"/>
    <property type="match status" value="1"/>
</dbReference>
<feature type="domain" description="NADH:flavin oxidoreductase/NADH oxidase N-terminal" evidence="3">
    <location>
        <begin position="3"/>
        <end position="310"/>
    </location>
</feature>
<dbReference type="InterPro" id="IPR051799">
    <property type="entry name" value="NADH_flavin_oxidoreductase"/>
</dbReference>
<dbReference type="CDD" id="cd02803">
    <property type="entry name" value="OYE_like_FMN_family"/>
    <property type="match status" value="1"/>
</dbReference>
<evidence type="ECO:0000256" key="2">
    <source>
        <dbReference type="ARBA" id="ARBA00023002"/>
    </source>
</evidence>
<dbReference type="InterPro" id="IPR001155">
    <property type="entry name" value="OxRdtase_FMN_N"/>
</dbReference>
<organism evidence="4 5">
    <name type="scientific">Sphingobium tyrosinilyticum</name>
    <dbReference type="NCBI Taxonomy" id="2715436"/>
    <lineage>
        <taxon>Bacteria</taxon>
        <taxon>Pseudomonadati</taxon>
        <taxon>Pseudomonadota</taxon>
        <taxon>Alphaproteobacteria</taxon>
        <taxon>Sphingomonadales</taxon>
        <taxon>Sphingomonadaceae</taxon>
        <taxon>Sphingobium</taxon>
    </lineage>
</organism>
<dbReference type="SUPFAM" id="SSF51395">
    <property type="entry name" value="FMN-linked oxidoreductases"/>
    <property type="match status" value="1"/>
</dbReference>
<keyword evidence="2" id="KW-0560">Oxidoreductase</keyword>
<evidence type="ECO:0000313" key="5">
    <source>
        <dbReference type="Proteomes" id="UP001595957"/>
    </source>
</evidence>
<dbReference type="EMBL" id="JBHSFZ010000031">
    <property type="protein sequence ID" value="MFC4595413.1"/>
    <property type="molecule type" value="Genomic_DNA"/>
</dbReference>
<dbReference type="InterPro" id="IPR013785">
    <property type="entry name" value="Aldolase_TIM"/>
</dbReference>